<feature type="non-terminal residue" evidence="10">
    <location>
        <position position="1"/>
    </location>
</feature>
<evidence type="ECO:0000313" key="10">
    <source>
        <dbReference type="EMBL" id="NXY32189.1"/>
    </source>
</evidence>
<keyword evidence="4" id="KW-0677">Repeat</keyword>
<feature type="domain" description="Ig-like" evidence="8">
    <location>
        <begin position="930"/>
        <end position="997"/>
    </location>
</feature>
<dbReference type="PANTHER" id="PTHR13723">
    <property type="entry name" value="ADAMTS A DISINTEGRIN AND METALLOPROTEASE WITH THROMBOSPONDIN MOTIFS PROTEASE"/>
    <property type="match status" value="1"/>
</dbReference>
<dbReference type="InterPro" id="IPR010294">
    <property type="entry name" value="ADAMTS_spacer1"/>
</dbReference>
<dbReference type="PROSITE" id="PS50900">
    <property type="entry name" value="PLAC"/>
    <property type="match status" value="1"/>
</dbReference>
<feature type="domain" description="PLAC" evidence="9">
    <location>
        <begin position="1240"/>
        <end position="1279"/>
    </location>
</feature>
<evidence type="ECO:0000256" key="5">
    <source>
        <dbReference type="ARBA" id="ARBA00023157"/>
    </source>
</evidence>
<keyword evidence="11" id="KW-1185">Reference proteome</keyword>
<dbReference type="Pfam" id="PF13927">
    <property type="entry name" value="Ig_3"/>
    <property type="match status" value="1"/>
</dbReference>
<keyword evidence="3" id="KW-0732">Signal</keyword>
<dbReference type="SMART" id="SM00409">
    <property type="entry name" value="IG"/>
    <property type="match status" value="3"/>
</dbReference>
<feature type="compositionally biased region" description="Low complexity" evidence="7">
    <location>
        <begin position="690"/>
        <end position="708"/>
    </location>
</feature>
<evidence type="ECO:0000256" key="4">
    <source>
        <dbReference type="ARBA" id="ARBA00022737"/>
    </source>
</evidence>
<dbReference type="Pfam" id="PF05986">
    <property type="entry name" value="ADAMTS_spacer1"/>
    <property type="match status" value="1"/>
</dbReference>
<keyword evidence="5 6" id="KW-1015">Disulfide bond</keyword>
<dbReference type="InterPro" id="IPR007110">
    <property type="entry name" value="Ig-like_dom"/>
</dbReference>
<dbReference type="Pfam" id="PF00090">
    <property type="entry name" value="TSP_1"/>
    <property type="match status" value="1"/>
</dbReference>
<dbReference type="InterPro" id="IPR013098">
    <property type="entry name" value="Ig_I-set"/>
</dbReference>
<dbReference type="InterPro" id="IPR010909">
    <property type="entry name" value="PLAC"/>
</dbReference>
<dbReference type="Pfam" id="PF07679">
    <property type="entry name" value="I-set"/>
    <property type="match status" value="2"/>
</dbReference>
<dbReference type="SMART" id="SM00408">
    <property type="entry name" value="IGc2"/>
    <property type="match status" value="3"/>
</dbReference>
<evidence type="ECO:0000256" key="1">
    <source>
        <dbReference type="ARBA" id="ARBA00004613"/>
    </source>
</evidence>
<dbReference type="GO" id="GO:0004222">
    <property type="term" value="F:metalloendopeptidase activity"/>
    <property type="evidence" value="ECO:0007669"/>
    <property type="project" value="TreeGrafter"/>
</dbReference>
<dbReference type="InterPro" id="IPR013273">
    <property type="entry name" value="ADAMTS/ADAMTS-like"/>
</dbReference>
<evidence type="ECO:0000259" key="9">
    <source>
        <dbReference type="PROSITE" id="PS50900"/>
    </source>
</evidence>
<feature type="domain" description="Ig-like" evidence="8">
    <location>
        <begin position="1064"/>
        <end position="1134"/>
    </location>
</feature>
<evidence type="ECO:0000256" key="7">
    <source>
        <dbReference type="SAM" id="MobiDB-lite"/>
    </source>
</evidence>
<dbReference type="Gene3D" id="2.20.100.10">
    <property type="entry name" value="Thrombospondin type-1 (TSP1) repeat"/>
    <property type="match status" value="5"/>
</dbReference>
<dbReference type="SMART" id="SM00209">
    <property type="entry name" value="TSP1"/>
    <property type="match status" value="5"/>
</dbReference>
<dbReference type="SUPFAM" id="SSF82895">
    <property type="entry name" value="TSP-1 type 1 repeat"/>
    <property type="match status" value="5"/>
</dbReference>
<dbReference type="InterPro" id="IPR003599">
    <property type="entry name" value="Ig_sub"/>
</dbReference>
<evidence type="ECO:0000256" key="6">
    <source>
        <dbReference type="PIRSR" id="PIRSR613273-3"/>
    </source>
</evidence>
<dbReference type="PRINTS" id="PR01857">
    <property type="entry name" value="ADAMTSFAMILY"/>
</dbReference>
<reference evidence="10 11" key="1">
    <citation type="submission" date="2020-02" db="EMBL/GenBank/DDBJ databases">
        <title>Bird 10,000 Genomes (B10K) Project - Family phase.</title>
        <authorList>
            <person name="Zhang G."/>
        </authorList>
    </citation>
    <scope>NUCLEOTIDE SEQUENCE [LARGE SCALE GENOMIC DNA]</scope>
    <source>
        <strain evidence="10">B10K-IZ-033-81</strain>
        <tissue evidence="10">Muscle</tissue>
    </source>
</reference>
<dbReference type="FunFam" id="2.20.100.10:FF:000005">
    <property type="entry name" value="ADAM metallopeptidase with thrombospondin type 1 motif 9"/>
    <property type="match status" value="4"/>
</dbReference>
<feature type="disulfide bond" evidence="6">
    <location>
        <begin position="47"/>
        <end position="84"/>
    </location>
</feature>
<sequence>FFFFFFPCVAMSLCYVCGVFYFQGSRMKRQVDVWGSWGEWSKCSRSCGGGVSFRQRRCHSQRTESPPSCVGPTRSYRSCNVQNCPEGSRDFRAEQCAEFDATEFQGKKYKWLPYYGAPNKCELNCIPKGENFYYRHKEAVVDGTTCEPGKRDICVQGVCQAVGCDNMLESAKKEDKCLQCGGDGSTCYGVKGTFDVASLPKGYNQIFIIPVGATSIQIKEVKPSRNFLAVKNVRGEYYLNGHWTIDFSRALQVASTVLHYDRGSEGDVAPELLHARGPTTEPLVIELISQEPNTGVQYEYYLPRQGQASGYSWSYSSWSECSSECGGGFQSRLVFCTIDNEVYPDYLCRNKPQPDNNRTCGHQPCPQTKRWKTGEWGPCSATCGGGTQTRSVYCVSFDGQSSQGVVEDAECVAFAQQPRRSQPCNVRQCAAWSTGPWSQCSASCGEGVQTRTVTCRTQQGSQAQDFACLMEPKPLATQPCLKENCIQEIGWHIGDWGLCSKSCDSGIRTRQVICADGDSKLYSPETCTAIQPQKPATLGSCNTQPCYLPQQVPSMQDTMGYDITRQSLLTRYNPNSPAPGNRHTPSTKEHGTNLFPVRWEPQSRSAGSHRLSFPQEPPAGTGSQECRQSPHGCCPDGHTPAPGPLGRGCPSSTCHQNRYGCCPDGVSAAQGPNNIGCPQYYHDLQTRQNHPTAATPAASQAPSQQHPSGECRSSVYGCCFDDVASASGPRGEGCLNRPNYRKTVLSLQTACGHGRNENYMGKEGLLRTAWISSASKVQSSACCAMRIEGLLGKSISAPLVPSCSLCRHIAAAGPCPPTAAQRLLGGCPWGRGKLSGSSQLSYSLTKHLAAGALHPVSACGCDTHGSGFVDTLGHAPLYISVQGYSVMNESSSQLGLSHLLCGLEIANGITFSFRTILEEAKPSLVTAVVGQNIQLVCKTGVSPLSRVEWMKNSRPVSSDRHTYQSDGSLVISHVEPQDAGTYTCRTSDGRTESRQIQLHITEYQSSVLAEGERGRALHKAEQQQGGLSRGRQRVQAAGSSARQQLTHRLKMDKSEPTVVEANVGERVRLPCTVEASPTLTIEWQKDGQPLSSPRHRQQPDGALVISRLASEDVGFFTCIASNGRDRDQRRVLLRPLGELRITGLLPSITVPEGGTAQLHCTVTGNNVNIRWSRNGVPMRGDGHHIHLSQDGRLTISNVQEADEGSYTCSAYSSSSSVSASSEVKVLRSRPSTTVSHAVDLSRECVDQPHLANCELILQAQLCGNEYYSSFCCASCARHRPQGSPPHPRG</sequence>
<organism evidence="10 11">
    <name type="scientific">Pomatorhinus ruficollis</name>
    <name type="common">streak-breasted scimitar babbler</name>
    <dbReference type="NCBI Taxonomy" id="932028"/>
    <lineage>
        <taxon>Eukaryota</taxon>
        <taxon>Metazoa</taxon>
        <taxon>Chordata</taxon>
        <taxon>Craniata</taxon>
        <taxon>Vertebrata</taxon>
        <taxon>Euteleostomi</taxon>
        <taxon>Archelosauria</taxon>
        <taxon>Archosauria</taxon>
        <taxon>Dinosauria</taxon>
        <taxon>Saurischia</taxon>
        <taxon>Theropoda</taxon>
        <taxon>Coelurosauria</taxon>
        <taxon>Aves</taxon>
        <taxon>Neognathae</taxon>
        <taxon>Neoaves</taxon>
        <taxon>Telluraves</taxon>
        <taxon>Australaves</taxon>
        <taxon>Passeriformes</taxon>
        <taxon>Sylvioidea</taxon>
        <taxon>Timaliidae</taxon>
        <taxon>Pomatorhinus</taxon>
    </lineage>
</organism>
<dbReference type="InterPro" id="IPR050439">
    <property type="entry name" value="ADAMTS_ADAMTS-like"/>
</dbReference>
<comment type="caution">
    <text evidence="10">The sequence shown here is derived from an EMBL/GenBank/DDBJ whole genome shotgun (WGS) entry which is preliminary data.</text>
</comment>
<keyword evidence="2" id="KW-0964">Secreted</keyword>
<name>A0A7L4IUT3_9PASS</name>
<evidence type="ECO:0000256" key="2">
    <source>
        <dbReference type="ARBA" id="ARBA00022525"/>
    </source>
</evidence>
<dbReference type="Pfam" id="PF19236">
    <property type="entry name" value="ADAMTS_CR_3"/>
    <property type="match status" value="1"/>
</dbReference>
<dbReference type="PROSITE" id="PS50092">
    <property type="entry name" value="TSP1"/>
    <property type="match status" value="5"/>
</dbReference>
<protein>
    <submittedName>
        <fullName evidence="10">PPN protein</fullName>
    </submittedName>
</protein>
<dbReference type="InterPro" id="IPR013783">
    <property type="entry name" value="Ig-like_fold"/>
</dbReference>
<proteinExistence type="predicted"/>
<dbReference type="Gene3D" id="2.60.120.830">
    <property type="match status" value="1"/>
</dbReference>
<comment type="subcellular location">
    <subcellularLocation>
        <location evidence="1">Secreted</location>
    </subcellularLocation>
</comment>
<dbReference type="SUPFAM" id="SSF48726">
    <property type="entry name" value="Immunoglobulin"/>
    <property type="match status" value="3"/>
</dbReference>
<dbReference type="InterPro" id="IPR000884">
    <property type="entry name" value="TSP1_rpt"/>
</dbReference>
<feature type="region of interest" description="Disordered" evidence="7">
    <location>
        <begin position="688"/>
        <end position="708"/>
    </location>
</feature>
<dbReference type="Gene3D" id="2.60.40.10">
    <property type="entry name" value="Immunoglobulins"/>
    <property type="match status" value="3"/>
</dbReference>
<dbReference type="PANTHER" id="PTHR13723:SF281">
    <property type="entry name" value="PAPILIN"/>
    <property type="match status" value="1"/>
</dbReference>
<feature type="disulfide bond" evidence="6">
    <location>
        <begin position="58"/>
        <end position="69"/>
    </location>
</feature>
<dbReference type="EMBL" id="VZSW01000226">
    <property type="protein sequence ID" value="NXY32189.1"/>
    <property type="molecule type" value="Genomic_DNA"/>
</dbReference>
<dbReference type="InterPro" id="IPR003598">
    <property type="entry name" value="Ig_sub2"/>
</dbReference>
<feature type="disulfide bond" evidence="6">
    <location>
        <begin position="43"/>
        <end position="79"/>
    </location>
</feature>
<feature type="region of interest" description="Disordered" evidence="7">
    <location>
        <begin position="570"/>
        <end position="627"/>
    </location>
</feature>
<gene>
    <name evidence="10" type="primary">Papln</name>
    <name evidence="10" type="ORF">PORRUF_R00391</name>
</gene>
<dbReference type="InterPro" id="IPR045371">
    <property type="entry name" value="ADAMTS_CR_3"/>
</dbReference>
<evidence type="ECO:0000256" key="3">
    <source>
        <dbReference type="ARBA" id="ARBA00022729"/>
    </source>
</evidence>
<dbReference type="GO" id="GO:0005576">
    <property type="term" value="C:extracellular region"/>
    <property type="evidence" value="ECO:0007669"/>
    <property type="project" value="UniProtKB-SubCell"/>
</dbReference>
<dbReference type="Proteomes" id="UP000572837">
    <property type="component" value="Unassembled WGS sequence"/>
</dbReference>
<dbReference type="FunFam" id="2.20.100.10:FF:000001">
    <property type="entry name" value="semaphorin-5A isoform X1"/>
    <property type="match status" value="1"/>
</dbReference>
<dbReference type="InterPro" id="IPR036383">
    <property type="entry name" value="TSP1_rpt_sf"/>
</dbReference>
<evidence type="ECO:0000313" key="11">
    <source>
        <dbReference type="Proteomes" id="UP000572837"/>
    </source>
</evidence>
<dbReference type="GO" id="GO:0030198">
    <property type="term" value="P:extracellular matrix organization"/>
    <property type="evidence" value="ECO:0007669"/>
    <property type="project" value="InterPro"/>
</dbReference>
<evidence type="ECO:0000259" key="8">
    <source>
        <dbReference type="PROSITE" id="PS50835"/>
    </source>
</evidence>
<dbReference type="GO" id="GO:0006508">
    <property type="term" value="P:proteolysis"/>
    <property type="evidence" value="ECO:0007669"/>
    <property type="project" value="TreeGrafter"/>
</dbReference>
<dbReference type="FunFam" id="2.60.120.830:FF:000001">
    <property type="entry name" value="A disintegrin and metalloproteinase with thrombospondin motifs 1"/>
    <property type="match status" value="1"/>
</dbReference>
<dbReference type="GO" id="GO:0031012">
    <property type="term" value="C:extracellular matrix"/>
    <property type="evidence" value="ECO:0007669"/>
    <property type="project" value="TreeGrafter"/>
</dbReference>
<dbReference type="Pfam" id="PF08686">
    <property type="entry name" value="PLAC"/>
    <property type="match status" value="1"/>
</dbReference>
<dbReference type="PROSITE" id="PS50835">
    <property type="entry name" value="IG_LIKE"/>
    <property type="match status" value="3"/>
</dbReference>
<feature type="non-terminal residue" evidence="10">
    <location>
        <position position="1289"/>
    </location>
</feature>
<accession>A0A7L4IUT3</accession>
<feature type="domain" description="Ig-like" evidence="8">
    <location>
        <begin position="1135"/>
        <end position="1224"/>
    </location>
</feature>
<dbReference type="InterPro" id="IPR036179">
    <property type="entry name" value="Ig-like_dom_sf"/>
</dbReference>
<dbReference type="Pfam" id="PF19030">
    <property type="entry name" value="TSP1_ADAMTS"/>
    <property type="match status" value="4"/>
</dbReference>